<reference evidence="2" key="2">
    <citation type="submission" date="2020-11" db="EMBL/GenBank/DDBJ databases">
        <authorList>
            <consortium name="DOE Joint Genome Institute"/>
            <person name="Kuo A."/>
            <person name="Miyauchi S."/>
            <person name="Kiss E."/>
            <person name="Drula E."/>
            <person name="Kohler A."/>
            <person name="Sanchez-Garcia M."/>
            <person name="Andreopoulos B."/>
            <person name="Barry K.W."/>
            <person name="Bonito G."/>
            <person name="Buee M."/>
            <person name="Carver A."/>
            <person name="Chen C."/>
            <person name="Cichocki N."/>
            <person name="Clum A."/>
            <person name="Culley D."/>
            <person name="Crous P.W."/>
            <person name="Fauchery L."/>
            <person name="Girlanda M."/>
            <person name="Hayes R."/>
            <person name="Keri Z."/>
            <person name="Labutti K."/>
            <person name="Lipzen A."/>
            <person name="Lombard V."/>
            <person name="Magnuson J."/>
            <person name="Maillard F."/>
            <person name="Morin E."/>
            <person name="Murat C."/>
            <person name="Nolan M."/>
            <person name="Ohm R."/>
            <person name="Pangilinan J."/>
            <person name="Pereira M."/>
            <person name="Perotto S."/>
            <person name="Peter M."/>
            <person name="Riley R."/>
            <person name="Sitrit Y."/>
            <person name="Stielow B."/>
            <person name="Szollosi G."/>
            <person name="Zifcakova L."/>
            <person name="Stursova M."/>
            <person name="Spatafora J.W."/>
            <person name="Tedersoo L."/>
            <person name="Vaario L.-M."/>
            <person name="Yamada A."/>
            <person name="Yan M."/>
            <person name="Wang P."/>
            <person name="Xu J."/>
            <person name="Bruns T."/>
            <person name="Baldrian P."/>
            <person name="Vilgalys R."/>
            <person name="Henrissat B."/>
            <person name="Grigoriev I.V."/>
            <person name="Hibbett D."/>
            <person name="Nagy L.G."/>
            <person name="Martin F.M."/>
        </authorList>
    </citation>
    <scope>NUCLEOTIDE SEQUENCE</scope>
    <source>
        <strain evidence="2">UH-Tt-Lm1</strain>
    </source>
</reference>
<organism evidence="2 3">
    <name type="scientific">Thelephora terrestris</name>
    <dbReference type="NCBI Taxonomy" id="56493"/>
    <lineage>
        <taxon>Eukaryota</taxon>
        <taxon>Fungi</taxon>
        <taxon>Dikarya</taxon>
        <taxon>Basidiomycota</taxon>
        <taxon>Agaricomycotina</taxon>
        <taxon>Agaricomycetes</taxon>
        <taxon>Thelephorales</taxon>
        <taxon>Thelephoraceae</taxon>
        <taxon>Thelephora</taxon>
    </lineage>
</organism>
<keyword evidence="2" id="KW-0418">Kinase</keyword>
<protein>
    <submittedName>
        <fullName evidence="2">Kinase-like domain-containing protein</fullName>
    </submittedName>
</protein>
<dbReference type="AlphaFoldDB" id="A0A9P6H1X6"/>
<comment type="caution">
    <text evidence="2">The sequence shown here is derived from an EMBL/GenBank/DDBJ whole genome shotgun (WGS) entry which is preliminary data.</text>
</comment>
<feature type="domain" description="Protein kinase" evidence="1">
    <location>
        <begin position="432"/>
        <end position="598"/>
    </location>
</feature>
<dbReference type="InterPro" id="IPR001245">
    <property type="entry name" value="Ser-Thr/Tyr_kinase_cat_dom"/>
</dbReference>
<dbReference type="InterPro" id="IPR000719">
    <property type="entry name" value="Prot_kinase_dom"/>
</dbReference>
<dbReference type="Proteomes" id="UP000736335">
    <property type="component" value="Unassembled WGS sequence"/>
</dbReference>
<dbReference type="GO" id="GO:0005524">
    <property type="term" value="F:ATP binding"/>
    <property type="evidence" value="ECO:0007669"/>
    <property type="project" value="InterPro"/>
</dbReference>
<keyword evidence="3" id="KW-1185">Reference proteome</keyword>
<accession>A0A9P6H1X6</accession>
<feature type="domain" description="Protein kinase" evidence="1">
    <location>
        <begin position="95"/>
        <end position="352"/>
    </location>
</feature>
<dbReference type="SUPFAM" id="SSF56112">
    <property type="entry name" value="Protein kinase-like (PK-like)"/>
    <property type="match status" value="2"/>
</dbReference>
<dbReference type="Gene3D" id="1.10.510.10">
    <property type="entry name" value="Transferase(Phosphotransferase) domain 1"/>
    <property type="match status" value="2"/>
</dbReference>
<evidence type="ECO:0000313" key="2">
    <source>
        <dbReference type="EMBL" id="KAF9777374.1"/>
    </source>
</evidence>
<dbReference type="InterPro" id="IPR011009">
    <property type="entry name" value="Kinase-like_dom_sf"/>
</dbReference>
<name>A0A9P6H1X6_9AGAM</name>
<evidence type="ECO:0000259" key="1">
    <source>
        <dbReference type="PROSITE" id="PS50011"/>
    </source>
</evidence>
<proteinExistence type="predicted"/>
<evidence type="ECO:0000313" key="3">
    <source>
        <dbReference type="Proteomes" id="UP000736335"/>
    </source>
</evidence>
<dbReference type="Pfam" id="PF07714">
    <property type="entry name" value="PK_Tyr_Ser-Thr"/>
    <property type="match status" value="2"/>
</dbReference>
<keyword evidence="2" id="KW-0808">Transferase</keyword>
<dbReference type="PROSITE" id="PS50011">
    <property type="entry name" value="PROTEIN_KINASE_DOM"/>
    <property type="match status" value="2"/>
</dbReference>
<dbReference type="OrthoDB" id="4062651at2759"/>
<reference evidence="2" key="1">
    <citation type="journal article" date="2020" name="Nat. Commun.">
        <title>Large-scale genome sequencing of mycorrhizal fungi provides insights into the early evolution of symbiotic traits.</title>
        <authorList>
            <person name="Miyauchi S."/>
            <person name="Kiss E."/>
            <person name="Kuo A."/>
            <person name="Drula E."/>
            <person name="Kohler A."/>
            <person name="Sanchez-Garcia M."/>
            <person name="Morin E."/>
            <person name="Andreopoulos B."/>
            <person name="Barry K.W."/>
            <person name="Bonito G."/>
            <person name="Buee M."/>
            <person name="Carver A."/>
            <person name="Chen C."/>
            <person name="Cichocki N."/>
            <person name="Clum A."/>
            <person name="Culley D."/>
            <person name="Crous P.W."/>
            <person name="Fauchery L."/>
            <person name="Girlanda M."/>
            <person name="Hayes R.D."/>
            <person name="Keri Z."/>
            <person name="LaButti K."/>
            <person name="Lipzen A."/>
            <person name="Lombard V."/>
            <person name="Magnuson J."/>
            <person name="Maillard F."/>
            <person name="Murat C."/>
            <person name="Nolan M."/>
            <person name="Ohm R.A."/>
            <person name="Pangilinan J."/>
            <person name="Pereira M.F."/>
            <person name="Perotto S."/>
            <person name="Peter M."/>
            <person name="Pfister S."/>
            <person name="Riley R."/>
            <person name="Sitrit Y."/>
            <person name="Stielow J.B."/>
            <person name="Szollosi G."/>
            <person name="Zifcakova L."/>
            <person name="Stursova M."/>
            <person name="Spatafora J.W."/>
            <person name="Tedersoo L."/>
            <person name="Vaario L.M."/>
            <person name="Yamada A."/>
            <person name="Yan M."/>
            <person name="Wang P."/>
            <person name="Xu J."/>
            <person name="Bruns T."/>
            <person name="Baldrian P."/>
            <person name="Vilgalys R."/>
            <person name="Dunand C."/>
            <person name="Henrissat B."/>
            <person name="Grigoriev I.V."/>
            <person name="Hibbett D."/>
            <person name="Nagy L.G."/>
            <person name="Martin F.M."/>
        </authorList>
    </citation>
    <scope>NUCLEOTIDE SEQUENCE</scope>
    <source>
        <strain evidence="2">UH-Tt-Lm1</strain>
    </source>
</reference>
<dbReference type="PANTHER" id="PTHR44329">
    <property type="entry name" value="SERINE/THREONINE-PROTEIN KINASE TNNI3K-RELATED"/>
    <property type="match status" value="1"/>
</dbReference>
<dbReference type="GO" id="GO:0004674">
    <property type="term" value="F:protein serine/threonine kinase activity"/>
    <property type="evidence" value="ECO:0007669"/>
    <property type="project" value="TreeGrafter"/>
</dbReference>
<dbReference type="EMBL" id="WIUZ02000044">
    <property type="protein sequence ID" value="KAF9777374.1"/>
    <property type="molecule type" value="Genomic_DNA"/>
</dbReference>
<sequence>MSTSQVLQRLYSLDIYSPDVPRCLYCLFRSDDEEQYLTTLRGSELTRLVDFLDEILDVIPNTDDIFRRCLHKLRTLCGHNAILPSSYTISGSLSRVGDDPVGGGGFSDVWKGIHNGRKVCIKDPRFHVQNREAVKKSFCKEAITWKRLEHPNVVSFIGVTQNPLQIVSEWMPNGTVREYVNENPGANRVGLLLDVAEGLNYLHASHTTHGDLKGPNILVDCTGRACLADFGLASVVRGLTSVLVTEVQGYSGRWAAPEVLGSGDRNTREADVFSFGMVVVEVFTGKSPFSEFSTMVTVSKIMSGEQPDRPREPSLTDTVWEVTLACWQQDPACRPAMAEVVRILRECYRPYAADSEVSSTSRLLKRAVRAKHVDCVTTPLGFPSDYRRINELSRELANRKEGPKGDSFIELSQLCTLWHTVPTTYELGGVVKQGDCALHAGGMTEIRKGVYDGEVVALKVLRLHRGKGDGDTKARKGFGFPKGDSDITIAKERFCAAAVLMKQIEHANIIPFYGVSTTTSDFSLVFPWYENGDIGRYLEQNPDVDRYDLLLGVVKGLRFLHSTGAVYGAFRPHFPFPTRQILPHLKAHYSPTFARNPL</sequence>
<dbReference type="InterPro" id="IPR051681">
    <property type="entry name" value="Ser/Thr_Kinases-Pseudokinases"/>
</dbReference>
<dbReference type="SMART" id="SM00220">
    <property type="entry name" value="S_TKc"/>
    <property type="match status" value="1"/>
</dbReference>
<gene>
    <name evidence="2" type="ORF">BJ322DRAFT_660878</name>
</gene>